<dbReference type="Gene3D" id="3.10.20.90">
    <property type="entry name" value="Phosphatidylinositol 3-kinase Catalytic Subunit, Chain A, domain 1"/>
    <property type="match status" value="1"/>
</dbReference>
<dbReference type="InterPro" id="IPR008271">
    <property type="entry name" value="Ser/Thr_kinase_AS"/>
</dbReference>
<dbReference type="CDD" id="cd05588">
    <property type="entry name" value="STKc_aPKC"/>
    <property type="match status" value="1"/>
</dbReference>
<dbReference type="Gene3D" id="3.30.60.20">
    <property type="match status" value="1"/>
</dbReference>
<dbReference type="InterPro" id="IPR053793">
    <property type="entry name" value="PB1-like"/>
</dbReference>
<dbReference type="SMART" id="SM00133">
    <property type="entry name" value="S_TK_X"/>
    <property type="match status" value="1"/>
</dbReference>
<dbReference type="PROSITE" id="PS51745">
    <property type="entry name" value="PB1"/>
    <property type="match status" value="1"/>
</dbReference>
<dbReference type="FunFam" id="3.10.20.90:FF:000071">
    <property type="entry name" value="Protein kinase C"/>
    <property type="match status" value="1"/>
</dbReference>
<evidence type="ECO:0000256" key="16">
    <source>
        <dbReference type="PIRSR" id="PIRSR000554-2"/>
    </source>
</evidence>
<dbReference type="GO" id="GO:0004697">
    <property type="term" value="F:diacylglycerol-dependent serine/threonine kinase activity"/>
    <property type="evidence" value="ECO:0007669"/>
    <property type="project" value="UniProtKB-UniRule"/>
</dbReference>
<evidence type="ECO:0000256" key="9">
    <source>
        <dbReference type="ARBA" id="ARBA00022777"/>
    </source>
</evidence>
<keyword evidence="11 14" id="KW-0067">ATP-binding</keyword>
<evidence type="ECO:0000259" key="22">
    <source>
        <dbReference type="PROSITE" id="PS51745"/>
    </source>
</evidence>
<dbReference type="SMART" id="SM00220">
    <property type="entry name" value="S_TKc"/>
    <property type="match status" value="1"/>
</dbReference>
<evidence type="ECO:0000259" key="19">
    <source>
        <dbReference type="PROSITE" id="PS50011"/>
    </source>
</evidence>
<dbReference type="AlphaFoldDB" id="A0A2H5BF86"/>
<evidence type="ECO:0000256" key="2">
    <source>
        <dbReference type="ARBA" id="ARBA00012429"/>
    </source>
</evidence>
<dbReference type="InterPro" id="IPR011009">
    <property type="entry name" value="Kinase-like_dom_sf"/>
</dbReference>
<dbReference type="InterPro" id="IPR017441">
    <property type="entry name" value="Protein_kinase_ATP_BS"/>
</dbReference>
<feature type="active site" description="Proton acceptor" evidence="15">
    <location>
        <position position="357"/>
    </location>
</feature>
<evidence type="ECO:0000256" key="5">
    <source>
        <dbReference type="ARBA" id="ARBA00022679"/>
    </source>
</evidence>
<dbReference type="Pfam" id="PF00069">
    <property type="entry name" value="Pkinase"/>
    <property type="match status" value="1"/>
</dbReference>
<feature type="binding site" evidence="16">
    <location>
        <begin position="239"/>
        <end position="247"/>
    </location>
    <ligand>
        <name>ATP</name>
        <dbReference type="ChEBI" id="CHEBI:30616"/>
    </ligand>
</feature>
<comment type="catalytic activity">
    <reaction evidence="12 14">
        <text>L-threonyl-[protein] + ATP = O-phospho-L-threonyl-[protein] + ADP + H(+)</text>
        <dbReference type="Rhea" id="RHEA:46608"/>
        <dbReference type="Rhea" id="RHEA-COMP:11060"/>
        <dbReference type="Rhea" id="RHEA-COMP:11605"/>
        <dbReference type="ChEBI" id="CHEBI:15378"/>
        <dbReference type="ChEBI" id="CHEBI:30013"/>
        <dbReference type="ChEBI" id="CHEBI:30616"/>
        <dbReference type="ChEBI" id="CHEBI:61977"/>
        <dbReference type="ChEBI" id="CHEBI:456216"/>
        <dbReference type="EC" id="2.7.11.13"/>
    </reaction>
</comment>
<feature type="compositionally biased region" description="Low complexity" evidence="18">
    <location>
        <begin position="209"/>
        <end position="223"/>
    </location>
</feature>
<evidence type="ECO:0000256" key="15">
    <source>
        <dbReference type="PIRSR" id="PIRSR000554-1"/>
    </source>
</evidence>
<feature type="compositionally biased region" description="Polar residues" evidence="18">
    <location>
        <begin position="193"/>
        <end position="203"/>
    </location>
</feature>
<dbReference type="InterPro" id="IPR046349">
    <property type="entry name" value="C1-like_sf"/>
</dbReference>
<dbReference type="PROSITE" id="PS00107">
    <property type="entry name" value="PROTEIN_KINASE_ATP"/>
    <property type="match status" value="1"/>
</dbReference>
<dbReference type="Gene3D" id="3.30.200.20">
    <property type="entry name" value="Phosphorylase Kinase, domain 1"/>
    <property type="match status" value="1"/>
</dbReference>
<reference evidence="23" key="1">
    <citation type="journal article" date="2017" name="BMC Dev. Biol.">
        <title>The asymmetric cell division machinery in the spiral-cleaving egg and embryo of the marine annelid Platynereis dumerilii.</title>
        <authorList>
            <person name="Nakama A.B."/>
            <person name="Chou H.C."/>
            <person name="Schneider S.Q."/>
        </authorList>
    </citation>
    <scope>NUCLEOTIDE SEQUENCE</scope>
</reference>
<dbReference type="PROSITE" id="PS00479">
    <property type="entry name" value="ZF_DAG_PE_1"/>
    <property type="match status" value="1"/>
</dbReference>
<feature type="domain" description="PB1" evidence="22">
    <location>
        <begin position="13"/>
        <end position="96"/>
    </location>
</feature>
<comment type="similarity">
    <text evidence="1 14">Belongs to the protein kinase superfamily. AGC Ser/Thr protein kinase family. PKC subfamily.</text>
</comment>
<evidence type="ECO:0000259" key="21">
    <source>
        <dbReference type="PROSITE" id="PS51285"/>
    </source>
</evidence>
<keyword evidence="9 14" id="KW-0418">Kinase</keyword>
<evidence type="ECO:0000256" key="4">
    <source>
        <dbReference type="ARBA" id="ARBA00022553"/>
    </source>
</evidence>
<dbReference type="InterPro" id="IPR012233">
    <property type="entry name" value="PKC"/>
</dbReference>
<evidence type="ECO:0000256" key="8">
    <source>
        <dbReference type="ARBA" id="ARBA00022771"/>
    </source>
</evidence>
<dbReference type="Pfam" id="PF00130">
    <property type="entry name" value="C1_1"/>
    <property type="match status" value="1"/>
</dbReference>
<dbReference type="GO" id="GO:0005524">
    <property type="term" value="F:ATP binding"/>
    <property type="evidence" value="ECO:0007669"/>
    <property type="project" value="UniProtKB-UniRule"/>
</dbReference>
<protein>
    <recommendedName>
        <fullName evidence="2 14">Protein kinase C</fullName>
        <ecNumber evidence="2 14">2.7.11.13</ecNumber>
    </recommendedName>
</protein>
<feature type="region of interest" description="Disordered" evidence="18">
    <location>
        <begin position="187"/>
        <end position="223"/>
    </location>
</feature>
<keyword evidence="6" id="KW-0479">Metal-binding</keyword>
<dbReference type="CDD" id="cd06404">
    <property type="entry name" value="PB1_aPKC"/>
    <property type="match status" value="1"/>
</dbReference>
<dbReference type="Gene3D" id="1.10.510.10">
    <property type="entry name" value="Transferase(Phosphotransferase) domain 1"/>
    <property type="match status" value="1"/>
</dbReference>
<organism evidence="23">
    <name type="scientific">Platynereis dumerilii</name>
    <name type="common">Dumeril's clam worm</name>
    <dbReference type="NCBI Taxonomy" id="6359"/>
    <lineage>
        <taxon>Eukaryota</taxon>
        <taxon>Metazoa</taxon>
        <taxon>Spiralia</taxon>
        <taxon>Lophotrochozoa</taxon>
        <taxon>Annelida</taxon>
        <taxon>Polychaeta</taxon>
        <taxon>Errantia</taxon>
        <taxon>Phyllodocida</taxon>
        <taxon>Nereididae</taxon>
        <taxon>Platynereis</taxon>
    </lineage>
</organism>
<evidence type="ECO:0000313" key="23">
    <source>
        <dbReference type="EMBL" id="AUG84404.1"/>
    </source>
</evidence>
<dbReference type="InterPro" id="IPR020454">
    <property type="entry name" value="DAG/PE-bd"/>
</dbReference>
<dbReference type="SUPFAM" id="SSF57889">
    <property type="entry name" value="Cysteine-rich domain"/>
    <property type="match status" value="1"/>
</dbReference>
<dbReference type="PROSITE" id="PS50081">
    <property type="entry name" value="ZF_DAG_PE_2"/>
    <property type="match status" value="1"/>
</dbReference>
<dbReference type="InterPro" id="IPR017892">
    <property type="entry name" value="Pkinase_C"/>
</dbReference>
<evidence type="ECO:0000256" key="17">
    <source>
        <dbReference type="PROSITE-ProRule" id="PRU10141"/>
    </source>
</evidence>
<evidence type="ECO:0000256" key="12">
    <source>
        <dbReference type="ARBA" id="ARBA00047272"/>
    </source>
</evidence>
<dbReference type="PRINTS" id="PR00008">
    <property type="entry name" value="DAGPEDOMAIN"/>
</dbReference>
<dbReference type="SUPFAM" id="SSF54277">
    <property type="entry name" value="CAD &amp; PB1 domains"/>
    <property type="match status" value="1"/>
</dbReference>
<dbReference type="FunFam" id="3.30.60.20:FF:000012">
    <property type="entry name" value="Protein kinase C"/>
    <property type="match status" value="1"/>
</dbReference>
<accession>A0A2H5BF86</accession>
<dbReference type="InterPro" id="IPR000961">
    <property type="entry name" value="AGC-kinase_C"/>
</dbReference>
<evidence type="ECO:0000256" key="1">
    <source>
        <dbReference type="ARBA" id="ARBA00005490"/>
    </source>
</evidence>
<feature type="domain" description="Phorbol-ester/DAG-type" evidence="20">
    <location>
        <begin position="128"/>
        <end position="178"/>
    </location>
</feature>
<comment type="catalytic activity">
    <reaction evidence="13">
        <text>L-seryl-[protein] + ATP = O-phospho-L-seryl-[protein] + ADP + H(+)</text>
        <dbReference type="Rhea" id="RHEA:17989"/>
        <dbReference type="Rhea" id="RHEA-COMP:9863"/>
        <dbReference type="Rhea" id="RHEA-COMP:11604"/>
        <dbReference type="ChEBI" id="CHEBI:15378"/>
        <dbReference type="ChEBI" id="CHEBI:29999"/>
        <dbReference type="ChEBI" id="CHEBI:30616"/>
        <dbReference type="ChEBI" id="CHEBI:83421"/>
        <dbReference type="ChEBI" id="CHEBI:456216"/>
        <dbReference type="EC" id="2.7.11.13"/>
    </reaction>
</comment>
<dbReference type="InterPro" id="IPR000719">
    <property type="entry name" value="Prot_kinase_dom"/>
</dbReference>
<dbReference type="Pfam" id="PF00564">
    <property type="entry name" value="PB1"/>
    <property type="match status" value="1"/>
</dbReference>
<feature type="domain" description="Protein kinase" evidence="19">
    <location>
        <begin position="233"/>
        <end position="501"/>
    </location>
</feature>
<evidence type="ECO:0000256" key="18">
    <source>
        <dbReference type="SAM" id="MobiDB-lite"/>
    </source>
</evidence>
<keyword evidence="4" id="KW-0597">Phosphoprotein</keyword>
<feature type="binding site" evidence="17">
    <location>
        <position position="266"/>
    </location>
    <ligand>
        <name>ATP</name>
        <dbReference type="ChEBI" id="CHEBI:30616"/>
    </ligand>
</feature>
<keyword evidence="7 14" id="KW-0547">Nucleotide-binding</keyword>
<dbReference type="Pfam" id="PF00433">
    <property type="entry name" value="Pkinase_C"/>
    <property type="match status" value="1"/>
</dbReference>
<proteinExistence type="evidence at transcript level"/>
<dbReference type="GO" id="GO:0008270">
    <property type="term" value="F:zinc ion binding"/>
    <property type="evidence" value="ECO:0007669"/>
    <property type="project" value="UniProtKB-KW"/>
</dbReference>
<dbReference type="CDD" id="cd20794">
    <property type="entry name" value="C1_aPKC"/>
    <property type="match status" value="1"/>
</dbReference>
<evidence type="ECO:0000256" key="7">
    <source>
        <dbReference type="ARBA" id="ARBA00022741"/>
    </source>
</evidence>
<keyword evidence="10" id="KW-0862">Zinc</keyword>
<dbReference type="EC" id="2.7.11.13" evidence="2 14"/>
<dbReference type="PANTHER" id="PTHR24351">
    <property type="entry name" value="RIBOSOMAL PROTEIN S6 KINASE"/>
    <property type="match status" value="1"/>
</dbReference>
<dbReference type="FunFam" id="3.30.200.20:FF:000070">
    <property type="entry name" value="Protein kinase C"/>
    <property type="match status" value="1"/>
</dbReference>
<dbReference type="PIRSF" id="PIRSF000554">
    <property type="entry name" value="PKC_zeta"/>
    <property type="match status" value="1"/>
</dbReference>
<name>A0A2H5BF86_PLADU</name>
<evidence type="ECO:0000256" key="10">
    <source>
        <dbReference type="ARBA" id="ARBA00022833"/>
    </source>
</evidence>
<dbReference type="EMBL" id="MG197654">
    <property type="protein sequence ID" value="AUG84404.1"/>
    <property type="molecule type" value="mRNA"/>
</dbReference>
<dbReference type="InterPro" id="IPR034659">
    <property type="entry name" value="Atypical_PKC"/>
</dbReference>
<feature type="binding site" evidence="16">
    <location>
        <position position="262"/>
    </location>
    <ligand>
        <name>ATP</name>
        <dbReference type="ChEBI" id="CHEBI:30616"/>
    </ligand>
</feature>
<dbReference type="InterPro" id="IPR002219">
    <property type="entry name" value="PKC_DAG/PE"/>
</dbReference>
<evidence type="ECO:0000256" key="13">
    <source>
        <dbReference type="ARBA" id="ARBA00047470"/>
    </source>
</evidence>
<evidence type="ECO:0000259" key="20">
    <source>
        <dbReference type="PROSITE" id="PS50081"/>
    </source>
</evidence>
<keyword evidence="3 14" id="KW-0723">Serine/threonine-protein kinase</keyword>
<dbReference type="PROSITE" id="PS00108">
    <property type="entry name" value="PROTEIN_KINASE_ST"/>
    <property type="match status" value="1"/>
</dbReference>
<dbReference type="InterPro" id="IPR000270">
    <property type="entry name" value="PB1_dom"/>
</dbReference>
<evidence type="ECO:0000256" key="6">
    <source>
        <dbReference type="ARBA" id="ARBA00022723"/>
    </source>
</evidence>
<sequence>MPSQQKIGENEKVIRLKVVYGGDVMVTNVDCDITFEGLCAEVRDICRFGEEQPFTLKWLDEEGDPCTISSQLELDEAVRLHEINKDTEIVIHVFPNIPEKPGLPNIGEDRNMYRRGARRWRKLYRVNGHLFQAKRFSRRAVCAYCTDRIWGLGRQGYKCINCKLLVHKKCHKLIKYACGANVDNLPVPEIDEQNGNPSRSSGRARNDTSHSSQSSSNNQSSSSENALIGLSDFELLRVIGRGSYAKVLMVEQKRTKRIYAMKVIKKEIMNDDEDIDWVQTEKHVFEIASNHPFLVGLHSCFQTPSRLFFVIEFVNGGDLMFHMQRQRKLPEEHARFYAAEICLALNFLHEKGIIYRDLKLDNVLLDSEGHIKLTDYGMCKEGLRTGDTTSTFCGTPNYIAPEMLRGEEYAFSVDWWALGVLMFEMLAGRSPFDIVGQTDNPDQNTEDYLFQVILEKTIRIPRSLSVKAAAVLKGFLNKNPDERLGCHPQTGFSDIQGHPFFRSIDWDLLYEKQITPPYKPTVKSDRDLEHFDPQFTNEPVELTPDDSKVISKIDQSEFDGFEYINPLLMSQEDCV</sequence>
<dbReference type="PROSITE" id="PS50011">
    <property type="entry name" value="PROTEIN_KINASE_DOM"/>
    <property type="match status" value="1"/>
</dbReference>
<keyword evidence="8" id="KW-0863">Zinc-finger</keyword>
<evidence type="ECO:0000256" key="11">
    <source>
        <dbReference type="ARBA" id="ARBA00022840"/>
    </source>
</evidence>
<keyword evidence="5 14" id="KW-0808">Transferase</keyword>
<dbReference type="SMART" id="SM00666">
    <property type="entry name" value="PB1"/>
    <property type="match status" value="1"/>
</dbReference>
<dbReference type="SUPFAM" id="SSF56112">
    <property type="entry name" value="Protein kinase-like (PK-like)"/>
    <property type="match status" value="1"/>
</dbReference>
<dbReference type="PROSITE" id="PS51285">
    <property type="entry name" value="AGC_KINASE_CTER"/>
    <property type="match status" value="1"/>
</dbReference>
<dbReference type="FunFam" id="1.10.510.10:FF:000048">
    <property type="entry name" value="Protein kinase C"/>
    <property type="match status" value="1"/>
</dbReference>
<dbReference type="GO" id="GO:0106310">
    <property type="term" value="F:protein serine kinase activity"/>
    <property type="evidence" value="ECO:0007669"/>
    <property type="project" value="RHEA"/>
</dbReference>
<feature type="domain" description="AGC-kinase C-terminal" evidence="21">
    <location>
        <begin position="502"/>
        <end position="573"/>
    </location>
</feature>
<dbReference type="InterPro" id="IPR034877">
    <property type="entry name" value="PB1_aPKC"/>
</dbReference>
<evidence type="ECO:0000256" key="14">
    <source>
        <dbReference type="PIRNR" id="PIRNR000554"/>
    </source>
</evidence>
<dbReference type="SMART" id="SM00109">
    <property type="entry name" value="C1"/>
    <property type="match status" value="1"/>
</dbReference>
<dbReference type="GO" id="GO:0007163">
    <property type="term" value="P:establishment or maintenance of cell polarity"/>
    <property type="evidence" value="ECO:0007669"/>
    <property type="project" value="InterPro"/>
</dbReference>
<evidence type="ECO:0000256" key="3">
    <source>
        <dbReference type="ARBA" id="ARBA00022527"/>
    </source>
</evidence>